<dbReference type="RefSeq" id="XP_031011556.1">
    <property type="nucleotide sequence ID" value="XM_031164382.1"/>
</dbReference>
<dbReference type="PROSITE" id="PS50181">
    <property type="entry name" value="FBOX"/>
    <property type="match status" value="1"/>
</dbReference>
<dbReference type="Gene3D" id="3.80.10.10">
    <property type="entry name" value="Ribonuclease Inhibitor"/>
    <property type="match status" value="1"/>
</dbReference>
<dbReference type="InterPro" id="IPR001810">
    <property type="entry name" value="F-box_dom"/>
</dbReference>
<dbReference type="AlphaFoldDB" id="A0A366QW61"/>
<accession>A0A366QW61</accession>
<gene>
    <name evidence="2" type="ORF">FIESC28_10248</name>
</gene>
<evidence type="ECO:0000313" key="3">
    <source>
        <dbReference type="Proteomes" id="UP000253153"/>
    </source>
</evidence>
<organism evidence="2 3">
    <name type="scientific">Fusarium coffeatum</name>
    <dbReference type="NCBI Taxonomy" id="231269"/>
    <lineage>
        <taxon>Eukaryota</taxon>
        <taxon>Fungi</taxon>
        <taxon>Dikarya</taxon>
        <taxon>Ascomycota</taxon>
        <taxon>Pezizomycotina</taxon>
        <taxon>Sordariomycetes</taxon>
        <taxon>Hypocreomycetidae</taxon>
        <taxon>Hypocreales</taxon>
        <taxon>Nectriaceae</taxon>
        <taxon>Fusarium</taxon>
        <taxon>Fusarium incarnatum-equiseti species complex</taxon>
    </lineage>
</organism>
<protein>
    <recommendedName>
        <fullName evidence="1">F-box domain-containing protein</fullName>
    </recommendedName>
</protein>
<dbReference type="SUPFAM" id="SSF52047">
    <property type="entry name" value="RNI-like"/>
    <property type="match status" value="1"/>
</dbReference>
<sequence>MAPPTLDTLPPEIFLSIRDQLPHEDIKSLSVVNKKIHTQLVSHLFRYVRVNCPLSRDDGSGLSSVIDKYGTNVLGVCLYVVFHPNPPNSDLEGSKVDSNGEKEKWYWGNYPASVWARDASDISIMHDLIQFKRMPKCTSLGIRTDGEEEFEIDGGWDENDLSDISIYFCTEVESWERVKEKEKMYAWRKAWNELWRDVATYSKAERLDLFHFLPIKASCWLEPEWAAFVGRLKELNVRAYGQDNGAGWAANTLEGYNDFFNDMPEFLFQHATNLEHLYIAGHGDGHLGDSALRFEPDTMTQLKSLLLETMSITESLSVFLNGSTPNLESLRLENVGAWGHVGDTPTWADFWKAVREGNPSLKEVTFHYPKSVPLTVEEVMNGKDSVSKTDTEEEAQVRKKAQDDDSLIIWPYIISDDKYGNVFEMEEENREALEKGDDNREYRLLMEEIKKRQ</sequence>
<dbReference type="InterPro" id="IPR032675">
    <property type="entry name" value="LRR_dom_sf"/>
</dbReference>
<evidence type="ECO:0000313" key="2">
    <source>
        <dbReference type="EMBL" id="RBR08448.1"/>
    </source>
</evidence>
<dbReference type="EMBL" id="QKXC01000284">
    <property type="protein sequence ID" value="RBR08448.1"/>
    <property type="molecule type" value="Genomic_DNA"/>
</dbReference>
<feature type="domain" description="F-box" evidence="1">
    <location>
        <begin position="3"/>
        <end position="50"/>
    </location>
</feature>
<comment type="caution">
    <text evidence="2">The sequence shown here is derived from an EMBL/GenBank/DDBJ whole genome shotgun (WGS) entry which is preliminary data.</text>
</comment>
<dbReference type="GeneID" id="41999678"/>
<proteinExistence type="predicted"/>
<keyword evidence="3" id="KW-1185">Reference proteome</keyword>
<dbReference type="Proteomes" id="UP000253153">
    <property type="component" value="Unassembled WGS sequence"/>
</dbReference>
<evidence type="ECO:0000259" key="1">
    <source>
        <dbReference type="PROSITE" id="PS50181"/>
    </source>
</evidence>
<reference evidence="2 3" key="1">
    <citation type="submission" date="2018-06" db="EMBL/GenBank/DDBJ databases">
        <title>Fusarium incarnatum-equiseti species complex species 28.</title>
        <authorList>
            <person name="Gardiner D.M."/>
        </authorList>
    </citation>
    <scope>NUCLEOTIDE SEQUENCE [LARGE SCALE GENOMIC DNA]</scope>
    <source>
        <strain evidence="2 3">FIESC_28</strain>
    </source>
</reference>
<dbReference type="OrthoDB" id="5410873at2759"/>
<name>A0A366QW61_9HYPO</name>